<dbReference type="SMART" id="SM00635">
    <property type="entry name" value="BID_2"/>
    <property type="match status" value="2"/>
</dbReference>
<organism evidence="4 5">
    <name type="scientific">Paenibacillus azoreducens</name>
    <dbReference type="NCBI Taxonomy" id="116718"/>
    <lineage>
        <taxon>Bacteria</taxon>
        <taxon>Bacillati</taxon>
        <taxon>Bacillota</taxon>
        <taxon>Bacilli</taxon>
        <taxon>Bacillales</taxon>
        <taxon>Paenibacillaceae</taxon>
        <taxon>Paenibacillus</taxon>
    </lineage>
</organism>
<dbReference type="Pfam" id="PF13290">
    <property type="entry name" value="CHB_HEX_C_1"/>
    <property type="match status" value="2"/>
</dbReference>
<evidence type="ECO:0000256" key="2">
    <source>
        <dbReference type="ARBA" id="ARBA00023295"/>
    </source>
</evidence>
<dbReference type="Gene3D" id="2.60.40.1180">
    <property type="entry name" value="Golgi alpha-mannosidase II"/>
    <property type="match status" value="1"/>
</dbReference>
<dbReference type="PROSITE" id="PS50853">
    <property type="entry name" value="FN3"/>
    <property type="match status" value="1"/>
</dbReference>
<dbReference type="RefSeq" id="WP_212977725.1">
    <property type="nucleotide sequence ID" value="NZ_AP025343.1"/>
</dbReference>
<dbReference type="SUPFAM" id="SSF49785">
    <property type="entry name" value="Galactose-binding domain-like"/>
    <property type="match status" value="2"/>
</dbReference>
<dbReference type="InterPro" id="IPR003961">
    <property type="entry name" value="FN3_dom"/>
</dbReference>
<dbReference type="InterPro" id="IPR013783">
    <property type="entry name" value="Ig-like_fold"/>
</dbReference>
<sequence>MNRGKGRIALTKKTWQKGTALLLIWVMLFSLFGVSAPPVSAQEGEPASGQEETAEPLALELPPLPPLPDVHLSDMEWISAESGWKEVQKNKSVEGNTLSVGGQEYSKGIGTHASSKIVYHIPAGYTRFVSVVGVDNEINEFLPNKRASMTFRVYADETLLSESPVLHANGYWYFDVAIPEGAQHLNLIVDDMGSNEFDHADWVNAGFYNPVDTEGDPVPIESPTGAVTASVYFNASGQLVYAVKYSGQDVIEESNLGVYYDNVDLGYGVKLGEPERAETHNETYPWNGGHAQAEDRHNLVKIPITHIKSGIQYTLEIKAFDEGIAFRYVMPGEGTHTISGEKTNFKLPAGSTVWYQQNTMNYEGRFTKSPAESVPPSTRIGPPLTIQLPEGKGYAAITEGNLVDYSGMSLLAAGNGVFKANFLYDNGAWQQTGTIESPWRIVMMNADLNGLVNNDIVHNTAPAPSPELANADWIQPGKSTWSWLGGGGVTVENMKQYIDFASQLGIDSNLVDEGWSHWISGNRDCWDLLKEVVDYGKERNVKTWVWKAAPDRYGIPGIYNREARREFFRKLKEIGVVGVKIDFIDGESVNQVNFYRDTLEDAAEYKLMINFHGANKPTGLSRTYPHEVSREGIYGLENWNPWAEHNTTLPFTRFLAGHADYTPMHFTGRLGDTTWSHQLATTITFTSSQLVFAEHPETILKNPAVEFIKSIPSVWDETIVLPGSKIGEVSAFARRQGTTWYVAVLNNNTARDMDVNLSFLGEGMYQASIYGDKPGEQAAYDMAEKSASKQDRFNVKLNAGGGFVAKLSKLDMKPYGGGFAAKQKVYLTVADPGAEVRYTLDGSEPTQNSPLYKDFIALDESAVIRAKIVAGEGAGSEVSARFNKRVPKLAITNEGSQSFLHKGDKVTLKTDDIDADHEIRYTLDGSEPDQNAMLYTEPFALYESVIVKARLFVEGADTGVAAERSFTVLDKPRLPDVHLSDLNWVSAETEWGQVQKNKSSDGNSLRVGGTTYPKGIGTHANSKIVYNIPPEARRFVAIAGADDEISESMPGKYASMIFKVYADGTLLSESPAVHKNDYWYFDVDIPYGSQQLTLIVDDDGAPEYDHADWVQAGFVTKVALKVEEITVTGKDGAAKIATDKGTLQMVASVMPQNADYKSVAWSVSDPGKASIDANGLLTAKADGNVDVIAAARDGSGVSGRKTITISGQTGAVPVKEIVVTGKDQATAITKKNGTLQMTASVKPEGATNKAVTWSVSDPSKAWIDASGLLTAKANGRVEVRAAAQDDSNVTGKTIITISGQLISFDADAEVLDREISVDLSQEGKADWIRFGGDKTIKSRKNIGQPLLQFQPFNTQAVHQMYDYKGRFTWNDGNPTAAGDNERYGIYMADLYSGWQITVPPGQHETTVKVYTGGWASKGRIEALFGDSSTPVYTDHYDNKGENSIHKVYTFRFNGGESNQSLIIKGKVEGQYHPSGNVTLAAAVMSNSVSENAPKWPEGSVLTASDITSSSAVLTWSGADNSTTKYKIYQDNQWIGTVGSDVKSYKVSELVAGVTYTFRVEAGNASGDWSLTGPSASVQTKPDHPAEVEAIKPIEVLTSPGKKPDLPDKVTASYADGRTEELAVEWPKIDPKRYEKPGTFTVEGTVAGTDKKATANIFVAYEQNQFIVAPAFNMDKLEPDRTLQASVIVKNNSSLAENVLVIAALYDQDQRMVDLSSYSKKIDVGATEKLAAGFKLPNRIQGHQVKVFVWRGEKIENSPMKPLSSEVILK</sequence>
<dbReference type="Proteomes" id="UP000682811">
    <property type="component" value="Unassembled WGS sequence"/>
</dbReference>
<dbReference type="SUPFAM" id="SSF49265">
    <property type="entry name" value="Fibronectin type III"/>
    <property type="match status" value="1"/>
</dbReference>
<dbReference type="InterPro" id="IPR029483">
    <property type="entry name" value="GH97_C"/>
</dbReference>
<dbReference type="SMART" id="SM00776">
    <property type="entry name" value="NPCBM"/>
    <property type="match status" value="2"/>
</dbReference>
<dbReference type="InterPro" id="IPR013222">
    <property type="entry name" value="Glyco_hyd_98_carb-bd"/>
</dbReference>
<dbReference type="InterPro" id="IPR013785">
    <property type="entry name" value="Aldolase_TIM"/>
</dbReference>
<dbReference type="InterPro" id="IPR003343">
    <property type="entry name" value="Big_2"/>
</dbReference>
<dbReference type="Pfam" id="PF10566">
    <property type="entry name" value="Glyco_hydro_97"/>
    <property type="match status" value="1"/>
</dbReference>
<evidence type="ECO:0000259" key="3">
    <source>
        <dbReference type="PROSITE" id="PS50853"/>
    </source>
</evidence>
<dbReference type="Pfam" id="PF08305">
    <property type="entry name" value="NPCBM"/>
    <property type="match status" value="2"/>
</dbReference>
<reference evidence="4 5" key="1">
    <citation type="submission" date="2021-03" db="EMBL/GenBank/DDBJ databases">
        <title>Antimicrobial resistance genes in bacteria isolated from Japanese honey, and their potential for conferring macrolide and lincosamide resistance in the American foulbrood pathogen Paenibacillus larvae.</title>
        <authorList>
            <person name="Okamoto M."/>
            <person name="Kumagai M."/>
            <person name="Kanamori H."/>
            <person name="Takamatsu D."/>
        </authorList>
    </citation>
    <scope>NUCLEOTIDE SEQUENCE [LARGE SCALE GENOMIC DNA]</scope>
    <source>
        <strain evidence="4 5">J34TS1</strain>
    </source>
</reference>
<dbReference type="SUPFAM" id="SSF49373">
    <property type="entry name" value="Invasin/intimin cell-adhesion fragments"/>
    <property type="match status" value="2"/>
</dbReference>
<dbReference type="Pfam" id="PF07532">
    <property type="entry name" value="Big_4"/>
    <property type="match status" value="1"/>
</dbReference>
<dbReference type="Pfam" id="PF02368">
    <property type="entry name" value="Big_2"/>
    <property type="match status" value="2"/>
</dbReference>
<dbReference type="Pfam" id="PF00041">
    <property type="entry name" value="fn3"/>
    <property type="match status" value="1"/>
</dbReference>
<accession>A0A919YCX7</accession>
<dbReference type="InterPro" id="IPR052720">
    <property type="entry name" value="Glycosyl_hydrolase_97"/>
</dbReference>
<dbReference type="PANTHER" id="PTHR35803:SF2">
    <property type="entry name" value="RETAINING ALPHA-GALACTOSIDASE"/>
    <property type="match status" value="1"/>
</dbReference>
<dbReference type="SUPFAM" id="SSF51445">
    <property type="entry name" value="(Trans)glycosidases"/>
    <property type="match status" value="1"/>
</dbReference>
<dbReference type="SMART" id="SM00060">
    <property type="entry name" value="FN3"/>
    <property type="match status" value="1"/>
</dbReference>
<dbReference type="GO" id="GO:0030246">
    <property type="term" value="F:carbohydrate binding"/>
    <property type="evidence" value="ECO:0007669"/>
    <property type="project" value="InterPro"/>
</dbReference>
<dbReference type="Gene3D" id="2.60.120.1060">
    <property type="entry name" value="NPCBM/NEW2 domain"/>
    <property type="match status" value="2"/>
</dbReference>
<feature type="domain" description="Fibronectin type-III" evidence="3">
    <location>
        <begin position="1497"/>
        <end position="1582"/>
    </location>
</feature>
<protein>
    <recommendedName>
        <fullName evidence="3">Fibronectin type-III domain-containing protein</fullName>
    </recommendedName>
</protein>
<proteinExistence type="predicted"/>
<gene>
    <name evidence="4" type="ORF">J34TS1_15100</name>
</gene>
<dbReference type="InterPro" id="IPR011081">
    <property type="entry name" value="Big_4"/>
</dbReference>
<dbReference type="InterPro" id="IPR029486">
    <property type="entry name" value="GH97_N"/>
</dbReference>
<dbReference type="Gene3D" id="3.20.20.70">
    <property type="entry name" value="Aldolase class I"/>
    <property type="match status" value="1"/>
</dbReference>
<dbReference type="Pfam" id="PF14509">
    <property type="entry name" value="GH97_C"/>
    <property type="match status" value="1"/>
</dbReference>
<dbReference type="PANTHER" id="PTHR35803">
    <property type="entry name" value="GLUCAN 1,4-ALPHA-GLUCOSIDASE SUSB-RELATED"/>
    <property type="match status" value="1"/>
</dbReference>
<keyword evidence="1" id="KW-0378">Hydrolase</keyword>
<dbReference type="Gene3D" id="2.60.40.10">
    <property type="entry name" value="Immunoglobulins"/>
    <property type="match status" value="1"/>
</dbReference>
<dbReference type="InterPro" id="IPR008964">
    <property type="entry name" value="Invasin/intimin_cell_adhesion"/>
</dbReference>
<dbReference type="InterPro" id="IPR014718">
    <property type="entry name" value="GH-type_carb-bd"/>
</dbReference>
<dbReference type="InterPro" id="IPR019563">
    <property type="entry name" value="GH97_catalytic"/>
</dbReference>
<dbReference type="InterPro" id="IPR038637">
    <property type="entry name" value="NPCBM_sf"/>
</dbReference>
<dbReference type="InterPro" id="IPR036116">
    <property type="entry name" value="FN3_sf"/>
</dbReference>
<dbReference type="GO" id="GO:0016798">
    <property type="term" value="F:hydrolase activity, acting on glycosyl bonds"/>
    <property type="evidence" value="ECO:0007669"/>
    <property type="project" value="UniProtKB-KW"/>
</dbReference>
<dbReference type="EMBL" id="BORT01000005">
    <property type="protein sequence ID" value="GIO46745.1"/>
    <property type="molecule type" value="Genomic_DNA"/>
</dbReference>
<dbReference type="Gene3D" id="2.70.98.10">
    <property type="match status" value="1"/>
</dbReference>
<dbReference type="InterPro" id="IPR008979">
    <property type="entry name" value="Galactose-bd-like_sf"/>
</dbReference>
<dbReference type="Gene3D" id="2.60.40.1080">
    <property type="match status" value="2"/>
</dbReference>
<name>A0A919YCX7_9BACL</name>
<dbReference type="Pfam" id="PF14508">
    <property type="entry name" value="GH97_N"/>
    <property type="match status" value="1"/>
</dbReference>
<dbReference type="InterPro" id="IPR059177">
    <property type="entry name" value="GH29D-like_dom"/>
</dbReference>
<evidence type="ECO:0000313" key="4">
    <source>
        <dbReference type="EMBL" id="GIO46745.1"/>
    </source>
</evidence>
<evidence type="ECO:0000313" key="5">
    <source>
        <dbReference type="Proteomes" id="UP000682811"/>
    </source>
</evidence>
<keyword evidence="2" id="KW-0326">Glycosidase</keyword>
<dbReference type="InterPro" id="IPR017853">
    <property type="entry name" value="GH"/>
</dbReference>
<dbReference type="CDD" id="cd00063">
    <property type="entry name" value="FN3"/>
    <property type="match status" value="1"/>
</dbReference>
<evidence type="ECO:0000256" key="1">
    <source>
        <dbReference type="ARBA" id="ARBA00022801"/>
    </source>
</evidence>
<keyword evidence="5" id="KW-1185">Reference proteome</keyword>
<comment type="caution">
    <text evidence="4">The sequence shown here is derived from an EMBL/GenBank/DDBJ whole genome shotgun (WGS) entry which is preliminary data.</text>
</comment>
<dbReference type="InterPro" id="IPR013780">
    <property type="entry name" value="Glyco_hydro_b"/>
</dbReference>